<dbReference type="STRING" id="1194090.SAMN05443144_12075"/>
<evidence type="ECO:0000259" key="2">
    <source>
        <dbReference type="Pfam" id="PF00561"/>
    </source>
</evidence>
<feature type="domain" description="AB hydrolase-1" evidence="2">
    <location>
        <begin position="31"/>
        <end position="267"/>
    </location>
</feature>
<dbReference type="InterPro" id="IPR029058">
    <property type="entry name" value="AB_hydrolase_fold"/>
</dbReference>
<proteinExistence type="predicted"/>
<dbReference type="RefSeq" id="WP_073066988.1">
    <property type="nucleotide sequence ID" value="NZ_FQUS01000020.1"/>
</dbReference>
<reference evidence="3 4" key="1">
    <citation type="submission" date="2016-11" db="EMBL/GenBank/DDBJ databases">
        <authorList>
            <person name="Jaros S."/>
            <person name="Januszkiewicz K."/>
            <person name="Wedrychowicz H."/>
        </authorList>
    </citation>
    <scope>NUCLEOTIDE SEQUENCE [LARGE SCALE GENOMIC DNA]</scope>
    <source>
        <strain evidence="3 4">DSM 21986</strain>
    </source>
</reference>
<dbReference type="GO" id="GO:0016787">
    <property type="term" value="F:hydrolase activity"/>
    <property type="evidence" value="ECO:0007669"/>
    <property type="project" value="UniProtKB-KW"/>
</dbReference>
<dbReference type="SUPFAM" id="SSF53474">
    <property type="entry name" value="alpha/beta-Hydrolases"/>
    <property type="match status" value="1"/>
</dbReference>
<evidence type="ECO:0000256" key="1">
    <source>
        <dbReference type="ARBA" id="ARBA00022801"/>
    </source>
</evidence>
<gene>
    <name evidence="3" type="ORF">SAMN05443144_12075</name>
</gene>
<accession>A0A1M5HL87</accession>
<name>A0A1M5HL87_9BACT</name>
<dbReference type="Gene3D" id="3.40.50.1820">
    <property type="entry name" value="alpha/beta hydrolase"/>
    <property type="match status" value="1"/>
</dbReference>
<organism evidence="3 4">
    <name type="scientific">Fodinibius roseus</name>
    <dbReference type="NCBI Taxonomy" id="1194090"/>
    <lineage>
        <taxon>Bacteria</taxon>
        <taxon>Pseudomonadati</taxon>
        <taxon>Balneolota</taxon>
        <taxon>Balneolia</taxon>
        <taxon>Balneolales</taxon>
        <taxon>Balneolaceae</taxon>
        <taxon>Fodinibius</taxon>
    </lineage>
</organism>
<protein>
    <submittedName>
        <fullName evidence="3">Proline iminopeptidase</fullName>
    </submittedName>
</protein>
<evidence type="ECO:0000313" key="4">
    <source>
        <dbReference type="Proteomes" id="UP000184041"/>
    </source>
</evidence>
<dbReference type="PANTHER" id="PTHR43798">
    <property type="entry name" value="MONOACYLGLYCEROL LIPASE"/>
    <property type="match status" value="1"/>
</dbReference>
<dbReference type="PANTHER" id="PTHR43798:SF31">
    <property type="entry name" value="AB HYDROLASE SUPERFAMILY PROTEIN YCLE"/>
    <property type="match status" value="1"/>
</dbReference>
<keyword evidence="1" id="KW-0378">Hydrolase</keyword>
<sequence>MIRLQNKTVEIAGIPLRCVSEGKGRPILVIGSSVYYPKTFSQDLRNSFRITYTDLPHFVQFSSGFQKEKISFEFYAECIETVRLAEGLDDFVIFGHSHHGNIALEYARKYPRHISHVVIVGSPPFDIETTVKESKSYWANFATDYRKQILQRRRKSLKKRQLTSLSPKEAFVAEYVTDAPMYWYDPTYDASWLWQDMNFEMRAVNAFRDLFRNYKMDGKLLKLPILVTMGRYDFVVPHTLWEPMLPNFQNVTFKLFEESGHTPQLEEAVKFNKTLTNWLQKNS</sequence>
<dbReference type="InterPro" id="IPR000073">
    <property type="entry name" value="AB_hydrolase_1"/>
</dbReference>
<dbReference type="EMBL" id="FQUS01000020">
    <property type="protein sequence ID" value="SHG16658.1"/>
    <property type="molecule type" value="Genomic_DNA"/>
</dbReference>
<dbReference type="InterPro" id="IPR050266">
    <property type="entry name" value="AB_hydrolase_sf"/>
</dbReference>
<dbReference type="OrthoDB" id="9796770at2"/>
<evidence type="ECO:0000313" key="3">
    <source>
        <dbReference type="EMBL" id="SHG16658.1"/>
    </source>
</evidence>
<dbReference type="AlphaFoldDB" id="A0A1M5HL87"/>
<dbReference type="Pfam" id="PF00561">
    <property type="entry name" value="Abhydrolase_1"/>
    <property type="match status" value="1"/>
</dbReference>
<keyword evidence="4" id="KW-1185">Reference proteome</keyword>
<dbReference type="Proteomes" id="UP000184041">
    <property type="component" value="Unassembled WGS sequence"/>
</dbReference>
<dbReference type="GO" id="GO:0016020">
    <property type="term" value="C:membrane"/>
    <property type="evidence" value="ECO:0007669"/>
    <property type="project" value="TreeGrafter"/>
</dbReference>